<dbReference type="Gene3D" id="2.180.10.10">
    <property type="entry name" value="RHS repeat-associated core"/>
    <property type="match status" value="1"/>
</dbReference>
<comment type="caution">
    <text evidence="1">The sequence shown here is derived from an EMBL/GenBank/DDBJ whole genome shotgun (WGS) entry which is preliminary data.</text>
</comment>
<organism evidence="1 2">
    <name type="scientific">Labilibaculum filiforme</name>
    <dbReference type="NCBI Taxonomy" id="1940526"/>
    <lineage>
        <taxon>Bacteria</taxon>
        <taxon>Pseudomonadati</taxon>
        <taxon>Bacteroidota</taxon>
        <taxon>Bacteroidia</taxon>
        <taxon>Marinilabiliales</taxon>
        <taxon>Marinifilaceae</taxon>
        <taxon>Labilibaculum</taxon>
    </lineage>
</organism>
<protein>
    <submittedName>
        <fullName evidence="1">Uncharacterized protein</fullName>
    </submittedName>
</protein>
<evidence type="ECO:0000313" key="2">
    <source>
        <dbReference type="Proteomes" id="UP000233535"/>
    </source>
</evidence>
<dbReference type="AlphaFoldDB" id="A0A2N3HVB4"/>
<dbReference type="RefSeq" id="WP_101262006.1">
    <property type="nucleotide sequence ID" value="NZ_MVDD01000010.1"/>
</dbReference>
<name>A0A2N3HVB4_9BACT</name>
<evidence type="ECO:0000313" key="1">
    <source>
        <dbReference type="EMBL" id="PKQ61978.1"/>
    </source>
</evidence>
<dbReference type="EMBL" id="MVDD01000010">
    <property type="protein sequence ID" value="PKQ61978.1"/>
    <property type="molecule type" value="Genomic_DNA"/>
</dbReference>
<proteinExistence type="predicted"/>
<accession>A0A2N3HVB4</accession>
<reference evidence="1 2" key="1">
    <citation type="journal article" date="2017" name="Front. Microbiol.">
        <title>Labilibaculum manganireducens gen. nov., sp. nov. and Labilibaculum filiforme sp. nov., Novel Bacteroidetes Isolated from Subsurface Sediments of the Baltic Sea.</title>
        <authorList>
            <person name="Vandieken V."/>
            <person name="Marshall I.P."/>
            <person name="Niemann H."/>
            <person name="Engelen B."/>
            <person name="Cypionka H."/>
        </authorList>
    </citation>
    <scope>NUCLEOTIDE SEQUENCE [LARGE SCALE GENOMIC DNA]</scope>
    <source>
        <strain evidence="1 2">59.16B</strain>
    </source>
</reference>
<sequence>MKRIILTYTIFLAVFTGICNGQNSVVKLSKNYTVNNPEKLLIQDIEKDIDIVLSIPKTLSTEKVYNSSGKIIKRTSYSNSKVDHVATYKYNDTGNRTEWIGESNYFTFKWVYFYNKQGKNYKDIKYHGDRLFQRYEYEFEGDNIKLQRYFDSDGKNFWTNHYTYDSKGRKITYKMTHIIKEQEESANYKYDNCDNLQSQEMYDYKVALKWKDFNVYDKNNNKVETIRYDKNKDIVEKAYLRYNSNNDLIAIKSFDKDNNQVDHVRYIIKYDNEGHKVIEVYVKDDVIRTIDINKIEYYQ</sequence>
<keyword evidence="2" id="KW-1185">Reference proteome</keyword>
<dbReference type="Proteomes" id="UP000233535">
    <property type="component" value="Unassembled WGS sequence"/>
</dbReference>
<gene>
    <name evidence="1" type="ORF">BZG02_13640</name>
</gene>
<dbReference type="OrthoDB" id="1151353at2"/>